<dbReference type="InterPro" id="IPR036365">
    <property type="entry name" value="PGBD-like_sf"/>
</dbReference>
<organism evidence="19 20">
    <name type="scientific">Cryptotermes secundus</name>
    <dbReference type="NCBI Taxonomy" id="105785"/>
    <lineage>
        <taxon>Eukaryota</taxon>
        <taxon>Metazoa</taxon>
        <taxon>Ecdysozoa</taxon>
        <taxon>Arthropoda</taxon>
        <taxon>Hexapoda</taxon>
        <taxon>Insecta</taxon>
        <taxon>Pterygota</taxon>
        <taxon>Neoptera</taxon>
        <taxon>Polyneoptera</taxon>
        <taxon>Dictyoptera</taxon>
        <taxon>Blattodea</taxon>
        <taxon>Blattoidea</taxon>
        <taxon>Termitoidae</taxon>
        <taxon>Kalotermitidae</taxon>
        <taxon>Cryptotermitinae</taxon>
        <taxon>Cryptotermes</taxon>
    </lineage>
</organism>
<feature type="domain" description="Peptidase metallopeptidase" evidence="18">
    <location>
        <begin position="105"/>
        <end position="264"/>
    </location>
</feature>
<evidence type="ECO:0000256" key="15">
    <source>
        <dbReference type="PIRSR" id="PIRSR621190-4"/>
    </source>
</evidence>
<keyword evidence="5" id="KW-0677">Repeat</keyword>
<keyword evidence="8 14" id="KW-0106">Calcium</keyword>
<keyword evidence="7 13" id="KW-0862">Zinc</keyword>
<keyword evidence="10" id="KW-0865">Zymogen</keyword>
<proteinExistence type="inferred from homology"/>
<feature type="binding site" evidence="14">
    <location>
        <position position="196"/>
    </location>
    <ligand>
        <name>Zn(2+)</name>
        <dbReference type="ChEBI" id="CHEBI:29105"/>
        <label>1</label>
    </ligand>
</feature>
<feature type="binding site" evidence="14">
    <location>
        <position position="126"/>
    </location>
    <ligand>
        <name>Ca(2+)</name>
        <dbReference type="ChEBI" id="CHEBI:29108"/>
        <label>1</label>
    </ligand>
</feature>
<feature type="binding site" evidence="14">
    <location>
        <position position="186"/>
    </location>
    <ligand>
        <name>Zn(2+)</name>
        <dbReference type="ChEBI" id="CHEBI:29105"/>
        <label>1</label>
    </ligand>
</feature>
<keyword evidence="9" id="KW-0482">Metalloprotease</keyword>
<feature type="repeat" description="Hemopexin" evidence="16">
    <location>
        <begin position="367"/>
        <end position="416"/>
    </location>
</feature>
<dbReference type="InterPro" id="IPR021190">
    <property type="entry name" value="Pept_M10A"/>
</dbReference>
<feature type="binding site" evidence="13">
    <location>
        <position position="223"/>
    </location>
    <ligand>
        <name>Zn(2+)</name>
        <dbReference type="ChEBI" id="CHEBI:29105"/>
        <label>2</label>
        <note>catalytic</note>
    </ligand>
</feature>
<dbReference type="CDD" id="cd04278">
    <property type="entry name" value="ZnMc_MMP"/>
    <property type="match status" value="1"/>
</dbReference>
<feature type="binding site" evidence="14">
    <location>
        <position position="422"/>
    </location>
    <ligand>
        <name>Ca(2+)</name>
        <dbReference type="ChEBI" id="CHEBI:29108"/>
        <label>5</label>
    </ligand>
</feature>
<evidence type="ECO:0000256" key="7">
    <source>
        <dbReference type="ARBA" id="ARBA00022833"/>
    </source>
</evidence>
<sequence length="514" mass="58487">MSCVCVLLLLCFGKTLGAPLSVDKGAMEYLVQFGYLDPRVMRDDPNMTDDMMGNMMTTSVAEFQMFFGLEPTGQMDEATHEVMTKPRCGLKDKHDYDEEKSFAPFGSPWKKQNLSYAILTYPSNKDLLAAAVDEEMEKAFAVWSAVTELNFLLVASNMSADVMVTFASRAHGDGMPFDGAGKVLAHAFPSPTGIVHFDDDEPWTIRKYRGENLFYIAVHEFGHALGLDHSNVTESVMYPMVAMYDPAFRLHREDIQHIQALYGRRTRPPPDLCSDPTFDAIFQYPAGVIYILKGEYYWKVAADGPVSWYPKLISHHWHGLPGNIDAAFALPSGKIYFLKGDKTWAYKGSSLLPKYPRLISDVWKGIPKNVDAAMYYDESTFFFFKGDSYWKYILNEHHDVNTDTYPKPLSRWDGIIQDLDDVLRIGDYVYFFRKGRYYRFNCITHLVDQGYPDLPDYHRPTGPWWFRCRENGTEDYNHQGPTEPGHRNVTAACPTLHTAPAVFVAILTLSLGQL</sequence>
<comment type="cofactor">
    <cofactor evidence="14">
        <name>Ca(2+)</name>
        <dbReference type="ChEBI" id="CHEBI:29108"/>
    </cofactor>
    <text evidence="14">Can bind about 5 Ca(2+) ions per subunit.</text>
</comment>
<keyword evidence="3 13" id="KW-0479">Metal-binding</keyword>
<dbReference type="Pfam" id="PF00045">
    <property type="entry name" value="Hemopexin"/>
    <property type="match status" value="3"/>
</dbReference>
<evidence type="ECO:0000256" key="8">
    <source>
        <dbReference type="ARBA" id="ARBA00022837"/>
    </source>
</evidence>
<comment type="cofactor">
    <cofactor evidence="14">
        <name>Zn(2+)</name>
        <dbReference type="ChEBI" id="CHEBI:29105"/>
    </cofactor>
    <text evidence="14">Binds 2 Zn(2+) ions per subunit.</text>
</comment>
<dbReference type="PANTHER" id="PTHR10201:SF291">
    <property type="entry name" value="MATRIX METALLOPROTEINASE 1, ISOFORM C-RELATED"/>
    <property type="match status" value="1"/>
</dbReference>
<dbReference type="GO" id="GO:0005615">
    <property type="term" value="C:extracellular space"/>
    <property type="evidence" value="ECO:0007669"/>
    <property type="project" value="TreeGrafter"/>
</dbReference>
<protein>
    <recommendedName>
        <fullName evidence="18">Peptidase metallopeptidase domain-containing protein</fullName>
    </recommendedName>
</protein>
<dbReference type="PANTHER" id="PTHR10201">
    <property type="entry name" value="MATRIX METALLOPROTEINASE"/>
    <property type="match status" value="1"/>
</dbReference>
<keyword evidence="6" id="KW-0378">Hydrolase</keyword>
<feature type="binding site" evidence="14">
    <location>
        <position position="161"/>
    </location>
    <ligand>
        <name>Ca(2+)</name>
        <dbReference type="ChEBI" id="CHEBI:29108"/>
        <label>2</label>
    </ligand>
</feature>
<feature type="binding site" evidence="13">
    <location>
        <position position="229"/>
    </location>
    <ligand>
        <name>Zn(2+)</name>
        <dbReference type="ChEBI" id="CHEBI:29105"/>
        <label>2</label>
        <note>catalytic</note>
    </ligand>
</feature>
<evidence type="ECO:0000256" key="17">
    <source>
        <dbReference type="SAM" id="SignalP"/>
    </source>
</evidence>
<feature type="binding site" description="in inhibited form" evidence="14">
    <location>
        <position position="88"/>
    </location>
    <ligand>
        <name>Zn(2+)</name>
        <dbReference type="ChEBI" id="CHEBI:29105"/>
        <label>2</label>
        <note>catalytic</note>
    </ligand>
</feature>
<reference evidence="19 20" key="1">
    <citation type="submission" date="2017-12" db="EMBL/GenBank/DDBJ databases">
        <title>Hemimetabolous genomes reveal molecular basis of termite eusociality.</title>
        <authorList>
            <person name="Harrison M.C."/>
            <person name="Jongepier E."/>
            <person name="Robertson H.M."/>
            <person name="Arning N."/>
            <person name="Bitard-Feildel T."/>
            <person name="Chao H."/>
            <person name="Childers C.P."/>
            <person name="Dinh H."/>
            <person name="Doddapaneni H."/>
            <person name="Dugan S."/>
            <person name="Gowin J."/>
            <person name="Greiner C."/>
            <person name="Han Y."/>
            <person name="Hu H."/>
            <person name="Hughes D.S.T."/>
            <person name="Huylmans A.-K."/>
            <person name="Kemena C."/>
            <person name="Kremer L.P.M."/>
            <person name="Lee S.L."/>
            <person name="Lopez-Ezquerra A."/>
            <person name="Mallet L."/>
            <person name="Monroy-Kuhn J.M."/>
            <person name="Moser A."/>
            <person name="Murali S.C."/>
            <person name="Muzny D.M."/>
            <person name="Otani S."/>
            <person name="Piulachs M.-D."/>
            <person name="Poelchau M."/>
            <person name="Qu J."/>
            <person name="Schaub F."/>
            <person name="Wada-Katsumata A."/>
            <person name="Worley K.C."/>
            <person name="Xie Q."/>
            <person name="Ylla G."/>
            <person name="Poulsen M."/>
            <person name="Gibbs R.A."/>
            <person name="Schal C."/>
            <person name="Richards S."/>
            <person name="Belles X."/>
            <person name="Korb J."/>
            <person name="Bornberg-Bauer E."/>
        </authorList>
    </citation>
    <scope>NUCLEOTIDE SEQUENCE [LARGE SCALE GENOMIC DNA]</scope>
    <source>
        <tissue evidence="19">Whole body</tissue>
    </source>
</reference>
<dbReference type="PROSITE" id="PS51642">
    <property type="entry name" value="HEMOPEXIN_2"/>
    <property type="match status" value="3"/>
</dbReference>
<evidence type="ECO:0000259" key="18">
    <source>
        <dbReference type="SMART" id="SM00235"/>
    </source>
</evidence>
<dbReference type="InterPro" id="IPR018487">
    <property type="entry name" value="Hemopexin-like_repeat"/>
</dbReference>
<dbReference type="InterPro" id="IPR006026">
    <property type="entry name" value="Peptidase_Metallo"/>
</dbReference>
<feature type="binding site" evidence="14">
    <location>
        <position position="327"/>
    </location>
    <ligand>
        <name>Ca(2+)</name>
        <dbReference type="ChEBI" id="CHEBI:29108"/>
        <label>5</label>
    </ligand>
</feature>
<feature type="binding site" evidence="14">
    <location>
        <position position="201"/>
    </location>
    <ligand>
        <name>Ca(2+)</name>
        <dbReference type="ChEBI" id="CHEBI:29108"/>
        <label>3</label>
    </ligand>
</feature>
<evidence type="ECO:0000313" key="20">
    <source>
        <dbReference type="Proteomes" id="UP000235965"/>
    </source>
</evidence>
<gene>
    <name evidence="19" type="ORF">B7P43_G07939</name>
</gene>
<evidence type="ECO:0000256" key="14">
    <source>
        <dbReference type="PIRSR" id="PIRSR621190-2"/>
    </source>
</evidence>
<feature type="binding site" evidence="14">
    <location>
        <position position="281"/>
    </location>
    <ligand>
        <name>Ca(2+)</name>
        <dbReference type="ChEBI" id="CHEBI:29108"/>
        <label>5</label>
    </ligand>
</feature>
<evidence type="ECO:0000256" key="11">
    <source>
        <dbReference type="ARBA" id="ARBA00023157"/>
    </source>
</evidence>
<feature type="binding site" evidence="13">
    <location>
        <position position="219"/>
    </location>
    <ligand>
        <name>Zn(2+)</name>
        <dbReference type="ChEBI" id="CHEBI:29105"/>
        <label>2</label>
        <note>catalytic</note>
    </ligand>
</feature>
<feature type="modified residue" description="Phosphotyrosine; by PKDCC" evidence="15">
    <location>
        <position position="355"/>
    </location>
</feature>
<dbReference type="InParanoid" id="A0A2J7QTI3"/>
<dbReference type="EMBL" id="NEVH01011194">
    <property type="protein sequence ID" value="PNF31902.1"/>
    <property type="molecule type" value="Genomic_DNA"/>
</dbReference>
<dbReference type="GO" id="GO:0006508">
    <property type="term" value="P:proteolysis"/>
    <property type="evidence" value="ECO:0007669"/>
    <property type="project" value="UniProtKB-KW"/>
</dbReference>
<dbReference type="InterPro" id="IPR002477">
    <property type="entry name" value="Peptidoglycan-bd-like"/>
</dbReference>
<comment type="similarity">
    <text evidence="1">Belongs to the peptidase M10A family.</text>
</comment>
<evidence type="ECO:0000256" key="4">
    <source>
        <dbReference type="ARBA" id="ARBA00022729"/>
    </source>
</evidence>
<evidence type="ECO:0000256" key="2">
    <source>
        <dbReference type="ARBA" id="ARBA00022670"/>
    </source>
</evidence>
<dbReference type="Proteomes" id="UP000235965">
    <property type="component" value="Unassembled WGS sequence"/>
</dbReference>
<dbReference type="InterPro" id="IPR001818">
    <property type="entry name" value="Pept_M10_metallopeptidase"/>
</dbReference>
<dbReference type="PIRSF" id="PIRSF001191">
    <property type="entry name" value="Peptidase_M10A_matrix"/>
    <property type="match status" value="1"/>
</dbReference>
<dbReference type="PROSITE" id="PS00024">
    <property type="entry name" value="HEMOPEXIN"/>
    <property type="match status" value="2"/>
</dbReference>
<feature type="binding site" evidence="14">
    <location>
        <position position="178"/>
    </location>
    <ligand>
        <name>Ca(2+)</name>
        <dbReference type="ChEBI" id="CHEBI:29108"/>
        <label>3</label>
    </ligand>
</feature>
<feature type="binding site" evidence="14">
    <location>
        <position position="420"/>
    </location>
    <ligand>
        <name>Ca(2+)</name>
        <dbReference type="ChEBI" id="CHEBI:29108"/>
        <label>4</label>
    </ligand>
</feature>
<dbReference type="Gene3D" id="3.40.390.10">
    <property type="entry name" value="Collagenase (Catalytic Domain)"/>
    <property type="match status" value="1"/>
</dbReference>
<accession>A0A2J7QTI3</accession>
<dbReference type="STRING" id="105785.A0A2J7QTI3"/>
<feature type="binding site" evidence="14">
    <location>
        <position position="173"/>
    </location>
    <ligand>
        <name>Zn(2+)</name>
        <dbReference type="ChEBI" id="CHEBI:29105"/>
        <label>1</label>
    </ligand>
</feature>
<keyword evidence="2" id="KW-0645">Protease</keyword>
<dbReference type="SUPFAM" id="SSF50923">
    <property type="entry name" value="Hemopexin-like domain"/>
    <property type="match status" value="1"/>
</dbReference>
<dbReference type="Gene3D" id="2.110.10.10">
    <property type="entry name" value="Hemopexin-like domain"/>
    <property type="match status" value="1"/>
</dbReference>
<feature type="binding site" evidence="14">
    <location>
        <position position="373"/>
    </location>
    <ligand>
        <name>Ca(2+)</name>
        <dbReference type="ChEBI" id="CHEBI:29108"/>
        <label>5</label>
    </ligand>
</feature>
<feature type="chain" id="PRO_5014385373" description="Peptidase metallopeptidase domain-containing protein" evidence="17">
    <location>
        <begin position="18"/>
        <end position="514"/>
    </location>
</feature>
<dbReference type="GO" id="GO:0008270">
    <property type="term" value="F:zinc ion binding"/>
    <property type="evidence" value="ECO:0007669"/>
    <property type="project" value="InterPro"/>
</dbReference>
<feature type="binding site" evidence="14">
    <location>
        <position position="171"/>
    </location>
    <ligand>
        <name>Zn(2+)</name>
        <dbReference type="ChEBI" id="CHEBI:29105"/>
        <label>1</label>
    </ligand>
</feature>
<feature type="repeat" description="Hemopexin" evidence="16">
    <location>
        <begin position="321"/>
        <end position="366"/>
    </location>
</feature>
<dbReference type="SMART" id="SM00120">
    <property type="entry name" value="HX"/>
    <property type="match status" value="4"/>
</dbReference>
<dbReference type="OrthoDB" id="7753473at2759"/>
<dbReference type="InterPro" id="IPR018486">
    <property type="entry name" value="Hemopexin_CS"/>
</dbReference>
<dbReference type="Pfam" id="PF00413">
    <property type="entry name" value="Peptidase_M10"/>
    <property type="match status" value="1"/>
</dbReference>
<comment type="caution">
    <text evidence="19">The sequence shown here is derived from an EMBL/GenBank/DDBJ whole genome shotgun (WGS) entry which is preliminary data.</text>
</comment>
<evidence type="ECO:0000256" key="6">
    <source>
        <dbReference type="ARBA" id="ARBA00022801"/>
    </source>
</evidence>
<dbReference type="Pfam" id="PF01471">
    <property type="entry name" value="PG_binding_1"/>
    <property type="match status" value="1"/>
</dbReference>
<name>A0A2J7QTI3_9NEOP</name>
<keyword evidence="4 17" id="KW-0732">Signal</keyword>
<dbReference type="CDD" id="cd00094">
    <property type="entry name" value="HX"/>
    <property type="match status" value="1"/>
</dbReference>
<evidence type="ECO:0000256" key="13">
    <source>
        <dbReference type="PIRSR" id="PIRSR001191-2"/>
    </source>
</evidence>
<feature type="repeat" description="Hemopexin" evidence="16">
    <location>
        <begin position="275"/>
        <end position="320"/>
    </location>
</feature>
<keyword evidence="20" id="KW-1185">Reference proteome</keyword>
<dbReference type="SUPFAM" id="SSF55486">
    <property type="entry name" value="Metalloproteases ('zincins'), catalytic domain"/>
    <property type="match status" value="1"/>
</dbReference>
<dbReference type="InterPro" id="IPR000585">
    <property type="entry name" value="Hemopexin-like_dom"/>
</dbReference>
<dbReference type="AlphaFoldDB" id="A0A2J7QTI3"/>
<dbReference type="InterPro" id="IPR024079">
    <property type="entry name" value="MetalloPept_cat_dom_sf"/>
</dbReference>
<feature type="binding site" evidence="14">
    <location>
        <position position="179"/>
    </location>
    <ligand>
        <name>Ca(2+)</name>
        <dbReference type="ChEBI" id="CHEBI:29108"/>
        <label>3</label>
    </ligand>
</feature>
<feature type="binding site" evidence="14">
    <location>
        <position position="201"/>
    </location>
    <ligand>
        <name>Ca(2+)</name>
        <dbReference type="ChEBI" id="CHEBI:29108"/>
        <label>1</label>
    </ligand>
</feature>
<evidence type="ECO:0000256" key="16">
    <source>
        <dbReference type="PROSITE-ProRule" id="PRU01011"/>
    </source>
</evidence>
<feature type="binding site" evidence="14">
    <location>
        <position position="198"/>
    </location>
    <ligand>
        <name>Ca(2+)</name>
        <dbReference type="ChEBI" id="CHEBI:29108"/>
        <label>3</label>
    </ligand>
</feature>
<dbReference type="GO" id="GO:0004222">
    <property type="term" value="F:metalloendopeptidase activity"/>
    <property type="evidence" value="ECO:0007669"/>
    <property type="project" value="InterPro"/>
</dbReference>
<evidence type="ECO:0000256" key="10">
    <source>
        <dbReference type="ARBA" id="ARBA00023145"/>
    </source>
</evidence>
<keyword evidence="11" id="KW-1015">Disulfide bond</keyword>
<evidence type="ECO:0000256" key="3">
    <source>
        <dbReference type="ARBA" id="ARBA00022723"/>
    </source>
</evidence>
<feature type="binding site" evidence="14">
    <location>
        <position position="279"/>
    </location>
    <ligand>
        <name>Ca(2+)</name>
        <dbReference type="ChEBI" id="CHEBI:29108"/>
        <label>4</label>
    </ligand>
</feature>
<dbReference type="InterPro" id="IPR036375">
    <property type="entry name" value="Hemopexin-like_dom_sf"/>
</dbReference>
<evidence type="ECO:0000313" key="19">
    <source>
        <dbReference type="EMBL" id="PNF31902.1"/>
    </source>
</evidence>
<dbReference type="GO" id="GO:0030574">
    <property type="term" value="P:collagen catabolic process"/>
    <property type="evidence" value="ECO:0007669"/>
    <property type="project" value="TreeGrafter"/>
</dbReference>
<dbReference type="SMART" id="SM00235">
    <property type="entry name" value="ZnMc"/>
    <property type="match status" value="1"/>
</dbReference>
<dbReference type="SUPFAM" id="SSF47090">
    <property type="entry name" value="PGBD-like"/>
    <property type="match status" value="1"/>
</dbReference>
<dbReference type="GO" id="GO:0030198">
    <property type="term" value="P:extracellular matrix organization"/>
    <property type="evidence" value="ECO:0007669"/>
    <property type="project" value="TreeGrafter"/>
</dbReference>
<evidence type="ECO:0000256" key="5">
    <source>
        <dbReference type="ARBA" id="ARBA00022737"/>
    </source>
</evidence>
<evidence type="ECO:0000256" key="9">
    <source>
        <dbReference type="ARBA" id="ARBA00023049"/>
    </source>
</evidence>
<feature type="binding site" evidence="14">
    <location>
        <position position="325"/>
    </location>
    <ligand>
        <name>Ca(2+)</name>
        <dbReference type="ChEBI" id="CHEBI:29108"/>
        <label>4</label>
    </ligand>
</feature>
<dbReference type="GO" id="GO:0031012">
    <property type="term" value="C:extracellular matrix"/>
    <property type="evidence" value="ECO:0007669"/>
    <property type="project" value="InterPro"/>
</dbReference>
<dbReference type="PRINTS" id="PR00138">
    <property type="entry name" value="MATRIXIN"/>
</dbReference>
<feature type="binding site" evidence="14">
    <location>
        <position position="199"/>
    </location>
    <ligand>
        <name>Ca(2+)</name>
        <dbReference type="ChEBI" id="CHEBI:29108"/>
        <label>1</label>
    </ligand>
</feature>
<evidence type="ECO:0000256" key="1">
    <source>
        <dbReference type="ARBA" id="ARBA00010370"/>
    </source>
</evidence>
<dbReference type="InterPro" id="IPR033739">
    <property type="entry name" value="M10A_MMP"/>
</dbReference>
<feature type="active site" evidence="12">
    <location>
        <position position="220"/>
    </location>
</feature>
<feature type="binding site" evidence="14">
    <location>
        <position position="237"/>
    </location>
    <ligand>
        <name>Zn(2+)</name>
        <dbReference type="ChEBI" id="CHEBI:29105"/>
        <label>2</label>
        <note>catalytic</note>
    </ligand>
</feature>
<feature type="signal peptide" evidence="17">
    <location>
        <begin position="1"/>
        <end position="17"/>
    </location>
</feature>
<evidence type="ECO:0000256" key="12">
    <source>
        <dbReference type="PIRSR" id="PIRSR001191-1"/>
    </source>
</evidence>